<feature type="transmembrane region" description="Helical" evidence="1">
    <location>
        <begin position="65"/>
        <end position="86"/>
    </location>
</feature>
<keyword evidence="1" id="KW-1133">Transmembrane helix</keyword>
<evidence type="ECO:0000313" key="3">
    <source>
        <dbReference type="EMBL" id="QBZ96819.1"/>
    </source>
</evidence>
<evidence type="ECO:0000313" key="4">
    <source>
        <dbReference type="Proteomes" id="UP000296862"/>
    </source>
</evidence>
<dbReference type="AlphaFoldDB" id="A0A4P7PQ65"/>
<dbReference type="EMBL" id="CP038810">
    <property type="protein sequence ID" value="QBZ96819.1"/>
    <property type="molecule type" value="Genomic_DNA"/>
</dbReference>
<dbReference type="KEGG" id="fsn:GS03_00301"/>
<keyword evidence="1" id="KW-0472">Membrane</keyword>
<name>A0A4P7PQ65_9FLAO</name>
<proteinExistence type="predicted"/>
<sequence>MVLKKATFSLAVGWTLLIAVLCLVKFTDLPSIGVSEADKYVHFTFHFVFTMLWGYYFWLKLNEIALTKIVYVAISSLCYGILIEFLQEKFTTTRHADVFDVLANFSGAVVALVLFVLIKRQKLANK</sequence>
<feature type="transmembrane region" description="Helical" evidence="1">
    <location>
        <begin position="98"/>
        <end position="118"/>
    </location>
</feature>
<keyword evidence="1" id="KW-0812">Transmembrane</keyword>
<reference evidence="3 4" key="1">
    <citation type="submission" date="2019-04" db="EMBL/GenBank/DDBJ databases">
        <title>Flavobacterium sp. GS03.</title>
        <authorList>
            <person name="Kim H."/>
        </authorList>
    </citation>
    <scope>NUCLEOTIDE SEQUENCE [LARGE SCALE GENOMIC DNA]</scope>
    <source>
        <strain evidence="3 4">GS03</strain>
    </source>
</reference>
<organism evidence="3 4">
    <name type="scientific">Flavobacterium sangjuense</name>
    <dbReference type="NCBI Taxonomy" id="2518177"/>
    <lineage>
        <taxon>Bacteria</taxon>
        <taxon>Pseudomonadati</taxon>
        <taxon>Bacteroidota</taxon>
        <taxon>Flavobacteriia</taxon>
        <taxon>Flavobacteriales</taxon>
        <taxon>Flavobacteriaceae</taxon>
        <taxon>Flavobacterium</taxon>
    </lineage>
</organism>
<dbReference type="Proteomes" id="UP000296862">
    <property type="component" value="Chromosome"/>
</dbReference>
<dbReference type="PANTHER" id="PTHR28008">
    <property type="entry name" value="DOMAIN PROTEIN, PUTATIVE (AFU_ORTHOLOGUE AFUA_3G10980)-RELATED"/>
    <property type="match status" value="1"/>
</dbReference>
<feature type="domain" description="VanZ-like" evidence="2">
    <location>
        <begin position="37"/>
        <end position="118"/>
    </location>
</feature>
<protein>
    <recommendedName>
        <fullName evidence="2">VanZ-like domain-containing protein</fullName>
    </recommendedName>
</protein>
<gene>
    <name evidence="3" type="ORF">GS03_00301</name>
</gene>
<evidence type="ECO:0000256" key="1">
    <source>
        <dbReference type="SAM" id="Phobius"/>
    </source>
</evidence>
<keyword evidence="4" id="KW-1185">Reference proteome</keyword>
<accession>A0A4P7PQ65</accession>
<evidence type="ECO:0000259" key="2">
    <source>
        <dbReference type="Pfam" id="PF04892"/>
    </source>
</evidence>
<dbReference type="Pfam" id="PF04892">
    <property type="entry name" value="VanZ"/>
    <property type="match status" value="1"/>
</dbReference>
<dbReference type="NCBIfam" id="NF037970">
    <property type="entry name" value="vanZ_1"/>
    <property type="match status" value="1"/>
</dbReference>
<dbReference type="PANTHER" id="PTHR28008:SF1">
    <property type="entry name" value="DOMAIN PROTEIN, PUTATIVE (AFU_ORTHOLOGUE AFUA_3G10980)-RELATED"/>
    <property type="match status" value="1"/>
</dbReference>
<dbReference type="InterPro" id="IPR006976">
    <property type="entry name" value="VanZ-like"/>
</dbReference>
<feature type="transmembrane region" description="Helical" evidence="1">
    <location>
        <begin position="40"/>
        <end position="58"/>
    </location>
</feature>